<dbReference type="NCBIfam" id="TIGR02937">
    <property type="entry name" value="sigma70-ECF"/>
    <property type="match status" value="1"/>
</dbReference>
<dbReference type="eggNOG" id="COG1595">
    <property type="taxonomic scope" value="Bacteria"/>
</dbReference>
<gene>
    <name evidence="6" type="ORF">LNTAR_21385</name>
</gene>
<dbReference type="GO" id="GO:0016987">
    <property type="term" value="F:sigma factor activity"/>
    <property type="evidence" value="ECO:0007669"/>
    <property type="project" value="UniProtKB-KW"/>
</dbReference>
<dbReference type="InterPro" id="IPR013325">
    <property type="entry name" value="RNA_pol_sigma_r2"/>
</dbReference>
<dbReference type="PANTHER" id="PTHR43133:SF8">
    <property type="entry name" value="RNA POLYMERASE SIGMA FACTOR HI_1459-RELATED"/>
    <property type="match status" value="1"/>
</dbReference>
<keyword evidence="2" id="KW-0731">Sigma factor</keyword>
<dbReference type="InterPro" id="IPR039425">
    <property type="entry name" value="RNA_pol_sigma-70-like"/>
</dbReference>
<evidence type="ECO:0000259" key="5">
    <source>
        <dbReference type="Pfam" id="PF04542"/>
    </source>
</evidence>
<accession>A6DM11</accession>
<comment type="caution">
    <text evidence="6">The sequence shown here is derived from an EMBL/GenBank/DDBJ whole genome shotgun (WGS) entry which is preliminary data.</text>
</comment>
<dbReference type="STRING" id="313628.LNTAR_21385"/>
<dbReference type="GO" id="GO:0006352">
    <property type="term" value="P:DNA-templated transcription initiation"/>
    <property type="evidence" value="ECO:0007669"/>
    <property type="project" value="InterPro"/>
</dbReference>
<dbReference type="InterPro" id="IPR007627">
    <property type="entry name" value="RNA_pol_sigma70_r2"/>
</dbReference>
<dbReference type="InterPro" id="IPR014284">
    <property type="entry name" value="RNA_pol_sigma-70_dom"/>
</dbReference>
<organism evidence="6 7">
    <name type="scientific">Lentisphaera araneosa HTCC2155</name>
    <dbReference type="NCBI Taxonomy" id="313628"/>
    <lineage>
        <taxon>Bacteria</taxon>
        <taxon>Pseudomonadati</taxon>
        <taxon>Lentisphaerota</taxon>
        <taxon>Lentisphaeria</taxon>
        <taxon>Lentisphaerales</taxon>
        <taxon>Lentisphaeraceae</taxon>
        <taxon>Lentisphaera</taxon>
    </lineage>
</organism>
<keyword evidence="4" id="KW-0804">Transcription</keyword>
<keyword evidence="3" id="KW-0238">DNA-binding</keyword>
<dbReference type="SUPFAM" id="SSF88946">
    <property type="entry name" value="Sigma2 domain of RNA polymerase sigma factors"/>
    <property type="match status" value="1"/>
</dbReference>
<reference evidence="6 7" key="1">
    <citation type="journal article" date="2010" name="J. Bacteriol.">
        <title>Genome sequence of Lentisphaera araneosa HTCC2155T, the type species of the order Lentisphaerales in the phylum Lentisphaerae.</title>
        <authorList>
            <person name="Thrash J.C."/>
            <person name="Cho J.C."/>
            <person name="Vergin K.L."/>
            <person name="Morris R.M."/>
            <person name="Giovannoni S.J."/>
        </authorList>
    </citation>
    <scope>NUCLEOTIDE SEQUENCE [LARGE SCALE GENOMIC DNA]</scope>
    <source>
        <strain evidence="6 7">HTCC2155</strain>
    </source>
</reference>
<dbReference type="GO" id="GO:0003677">
    <property type="term" value="F:DNA binding"/>
    <property type="evidence" value="ECO:0007669"/>
    <property type="project" value="UniProtKB-KW"/>
</dbReference>
<keyword evidence="1" id="KW-0805">Transcription regulation</keyword>
<feature type="domain" description="RNA polymerase sigma-70 region 2" evidence="5">
    <location>
        <begin position="29"/>
        <end position="97"/>
    </location>
</feature>
<dbReference type="EMBL" id="ABCK01000010">
    <property type="protein sequence ID" value="EDM27309.1"/>
    <property type="molecule type" value="Genomic_DNA"/>
</dbReference>
<evidence type="ECO:0000256" key="1">
    <source>
        <dbReference type="ARBA" id="ARBA00023015"/>
    </source>
</evidence>
<evidence type="ECO:0000313" key="6">
    <source>
        <dbReference type="EMBL" id="EDM27309.1"/>
    </source>
</evidence>
<proteinExistence type="predicted"/>
<dbReference type="PANTHER" id="PTHR43133">
    <property type="entry name" value="RNA POLYMERASE ECF-TYPE SIGMA FACTO"/>
    <property type="match status" value="1"/>
</dbReference>
<evidence type="ECO:0000313" key="7">
    <source>
        <dbReference type="Proteomes" id="UP000004947"/>
    </source>
</evidence>
<name>A6DM11_9BACT</name>
<dbReference type="Proteomes" id="UP000004947">
    <property type="component" value="Unassembled WGS sequence"/>
</dbReference>
<evidence type="ECO:0000256" key="4">
    <source>
        <dbReference type="ARBA" id="ARBA00023163"/>
    </source>
</evidence>
<protein>
    <submittedName>
        <fullName evidence="6">Probable ECF sigma factor</fullName>
    </submittedName>
</protein>
<evidence type="ECO:0000256" key="3">
    <source>
        <dbReference type="ARBA" id="ARBA00023125"/>
    </source>
</evidence>
<dbReference type="AlphaFoldDB" id="A6DM11"/>
<dbReference type="RefSeq" id="WP_007278918.1">
    <property type="nucleotide sequence ID" value="NZ_ABCK01000010.1"/>
</dbReference>
<dbReference type="OrthoDB" id="265863at2"/>
<dbReference type="Gene3D" id="1.10.1740.10">
    <property type="match status" value="1"/>
</dbReference>
<evidence type="ECO:0000256" key="2">
    <source>
        <dbReference type="ARBA" id="ARBA00023082"/>
    </source>
</evidence>
<sequence length="201" mass="23684">MKDQYKTRFTLIQRIQTESRDDKTWEDFVASYENYIYVIIRSFKLSPALCQDLLQNVLLQLWKDLPKFEYRPNKCRFRTWLSVVTKNVVRTYLKSKAGRNEKQNIEYSSALHSVDNISDAEIEQIADKEWKIFILEKALDNLKSSISEKIMIALQDSFDNIPTRTTAEKLSTTEASVRVYRQRGTNALKKEVLRLNTELDM</sequence>
<keyword evidence="7" id="KW-1185">Reference proteome</keyword>
<dbReference type="Pfam" id="PF04542">
    <property type="entry name" value="Sigma70_r2"/>
    <property type="match status" value="1"/>
</dbReference>